<sequence length="178" mass="20053">MNMYGQNKDLPENIMLDKWADIGFAWSGTVPVSIFERLSSQKMSQEIGSQSLQVQVLLKKEQGILWLHFSITGGLAVTCQRCLDSMVIDVTDEYRLAILSDEQQIEQIQDAEYVLIEELGLGRVLPIKNLLEDELLLMLPLSPRHEACDLPIEMTQEDGNDLEGHPFAALQALKGRLN</sequence>
<evidence type="ECO:0000256" key="3">
    <source>
        <dbReference type="ARBA" id="ARBA00015716"/>
    </source>
</evidence>
<evidence type="ECO:0000256" key="4">
    <source>
        <dbReference type="ARBA" id="ARBA00022517"/>
    </source>
</evidence>
<protein>
    <recommendedName>
        <fullName evidence="3">Large ribosomal RNA subunit accumulation protein YceD</fullName>
    </recommendedName>
    <alternativeName>
        <fullName evidence="5">23S rRNA accumulation protein YceD</fullName>
    </alternativeName>
</protein>
<evidence type="ECO:0000313" key="6">
    <source>
        <dbReference type="EMBL" id="MFL1732420.1"/>
    </source>
</evidence>
<dbReference type="Pfam" id="PF02620">
    <property type="entry name" value="YceD"/>
    <property type="match status" value="1"/>
</dbReference>
<dbReference type="PANTHER" id="PTHR38099:SF1">
    <property type="entry name" value="LARGE RIBOSOMAL RNA SUBUNIT ACCUMULATION PROTEIN YCED"/>
    <property type="match status" value="1"/>
</dbReference>
<comment type="similarity">
    <text evidence="2">Belongs to the DUF177 domain family.</text>
</comment>
<evidence type="ECO:0000256" key="2">
    <source>
        <dbReference type="ARBA" id="ARBA00010740"/>
    </source>
</evidence>
<evidence type="ECO:0000256" key="5">
    <source>
        <dbReference type="ARBA" id="ARBA00031841"/>
    </source>
</evidence>
<organism evidence="6 7">
    <name type="scientific">Moraxella oculi</name>
    <dbReference type="NCBI Taxonomy" id="2940516"/>
    <lineage>
        <taxon>Bacteria</taxon>
        <taxon>Pseudomonadati</taxon>
        <taxon>Pseudomonadota</taxon>
        <taxon>Gammaproteobacteria</taxon>
        <taxon>Moraxellales</taxon>
        <taxon>Moraxellaceae</taxon>
        <taxon>Moraxella</taxon>
    </lineage>
</organism>
<name>A0ABW8UAY1_9GAMM</name>
<dbReference type="RefSeq" id="WP_407069039.1">
    <property type="nucleotide sequence ID" value="NZ_JBJJXE010000006.1"/>
</dbReference>
<comment type="caution">
    <text evidence="6">The sequence shown here is derived from an EMBL/GenBank/DDBJ whole genome shotgun (WGS) entry which is preliminary data.</text>
</comment>
<keyword evidence="7" id="KW-1185">Reference proteome</keyword>
<keyword evidence="4" id="KW-0690">Ribosome biogenesis</keyword>
<evidence type="ECO:0000313" key="7">
    <source>
        <dbReference type="Proteomes" id="UP001624684"/>
    </source>
</evidence>
<dbReference type="Proteomes" id="UP001624684">
    <property type="component" value="Unassembled WGS sequence"/>
</dbReference>
<dbReference type="EMBL" id="JBJJXE010000006">
    <property type="protein sequence ID" value="MFL1732420.1"/>
    <property type="molecule type" value="Genomic_DNA"/>
</dbReference>
<proteinExistence type="inferred from homology"/>
<dbReference type="PANTHER" id="PTHR38099">
    <property type="entry name" value="LARGE RIBOSOMAL RNA SUBUNIT ACCUMULATION PROTEIN YCED"/>
    <property type="match status" value="1"/>
</dbReference>
<evidence type="ECO:0000256" key="1">
    <source>
        <dbReference type="ARBA" id="ARBA00002868"/>
    </source>
</evidence>
<reference evidence="6 7" key="1">
    <citation type="submission" date="2024-11" db="EMBL/GenBank/DDBJ databases">
        <title>First Report of Moraxella oculi in Brazil in an Infectious Bovine Keratoconjunctivitis Outbreak.</title>
        <authorList>
            <person name="Carvalho C.V."/>
            <person name="Domingues R."/>
            <person name="Coutinho C."/>
            <person name="Honorio N.T.B.S."/>
            <person name="Faza D.R.L.R."/>
            <person name="Carvalho W.A."/>
            <person name="Machado A.B.F."/>
            <person name="Martins M.F."/>
            <person name="Gaspar E.B."/>
        </authorList>
    </citation>
    <scope>NUCLEOTIDE SEQUENCE [LARGE SCALE GENOMIC DNA]</scope>
    <source>
        <strain evidence="6 7">2117LE</strain>
    </source>
</reference>
<dbReference type="InterPro" id="IPR039255">
    <property type="entry name" value="YceD_bac"/>
</dbReference>
<dbReference type="InterPro" id="IPR003772">
    <property type="entry name" value="YceD"/>
</dbReference>
<comment type="function">
    <text evidence="1">Plays a role in synthesis, processing and/or stability of 23S rRNA.</text>
</comment>
<gene>
    <name evidence="6" type="ORF">ACJHVH_05340</name>
</gene>
<accession>A0ABW8UAY1</accession>